<dbReference type="AlphaFoldDB" id="A0A914CCF9"/>
<dbReference type="Pfam" id="PF13383">
    <property type="entry name" value="Methyltransf_22"/>
    <property type="match status" value="1"/>
</dbReference>
<feature type="domain" description="Methyltransferase" evidence="1">
    <location>
        <begin position="32"/>
        <end position="221"/>
    </location>
</feature>
<dbReference type="InterPro" id="IPR026913">
    <property type="entry name" value="METTL24"/>
</dbReference>
<sequence>MVPPDEELKNLIKVKSPQFKKILRPSYPFYVLYNLLKPEVYCQNLVRIGAIGDGGKWLCNPAKIREFKEPCVVYSLGLNQEISFDVEFQNFTGKRCVLRAFDRVDQNFDTIHRLEKHGGTFEMIDIAMFTNKDKNQYSFADIVKRHNDSRIEVLKIDIEGSEMYIIDQLLSIPSCQILIEVHAGTATEAAYFLRKISDYGFYLFFQEINQSRFSVSEYSFIHKTCLDKYNVTTVVNHTENL</sequence>
<dbReference type="PANTHER" id="PTHR32026">
    <property type="entry name" value="METHYLTRANSFERASE-LIKE PROTEIN 24"/>
    <property type="match status" value="1"/>
</dbReference>
<reference evidence="3" key="1">
    <citation type="submission" date="2022-11" db="UniProtKB">
        <authorList>
            <consortium name="WormBaseParasite"/>
        </authorList>
    </citation>
    <scope>IDENTIFICATION</scope>
</reference>
<evidence type="ECO:0000313" key="2">
    <source>
        <dbReference type="Proteomes" id="UP000887540"/>
    </source>
</evidence>
<name>A0A914CCF9_9BILA</name>
<organism evidence="2 3">
    <name type="scientific">Acrobeloides nanus</name>
    <dbReference type="NCBI Taxonomy" id="290746"/>
    <lineage>
        <taxon>Eukaryota</taxon>
        <taxon>Metazoa</taxon>
        <taxon>Ecdysozoa</taxon>
        <taxon>Nematoda</taxon>
        <taxon>Chromadorea</taxon>
        <taxon>Rhabditida</taxon>
        <taxon>Tylenchina</taxon>
        <taxon>Cephalobomorpha</taxon>
        <taxon>Cephaloboidea</taxon>
        <taxon>Cephalobidae</taxon>
        <taxon>Acrobeloides</taxon>
    </lineage>
</organism>
<proteinExistence type="predicted"/>
<dbReference type="PANTHER" id="PTHR32026:SF27">
    <property type="entry name" value="METHYLTRANSFERASE FKBM DOMAIN-CONTAINING PROTEIN-RELATED"/>
    <property type="match status" value="1"/>
</dbReference>
<evidence type="ECO:0000313" key="3">
    <source>
        <dbReference type="WBParaSite" id="ACRNAN_Path_827.g3147.t1"/>
    </source>
</evidence>
<dbReference type="InterPro" id="IPR025714">
    <property type="entry name" value="Methyltranfer_dom"/>
</dbReference>
<dbReference type="InterPro" id="IPR029063">
    <property type="entry name" value="SAM-dependent_MTases_sf"/>
</dbReference>
<dbReference type="WBParaSite" id="ACRNAN_Path_827.g3147.t1">
    <property type="protein sequence ID" value="ACRNAN_Path_827.g3147.t1"/>
    <property type="gene ID" value="ACRNAN_Path_827.g3147"/>
</dbReference>
<protein>
    <submittedName>
        <fullName evidence="3">Methyltransferase domain-containing protein</fullName>
    </submittedName>
</protein>
<keyword evidence="2" id="KW-1185">Reference proteome</keyword>
<dbReference type="Proteomes" id="UP000887540">
    <property type="component" value="Unplaced"/>
</dbReference>
<dbReference type="Gene3D" id="3.40.50.150">
    <property type="entry name" value="Vaccinia Virus protein VP39"/>
    <property type="match status" value="1"/>
</dbReference>
<evidence type="ECO:0000259" key="1">
    <source>
        <dbReference type="Pfam" id="PF13383"/>
    </source>
</evidence>
<accession>A0A914CCF9</accession>